<keyword evidence="9 12" id="KW-0472">Membrane</keyword>
<evidence type="ECO:0000256" key="9">
    <source>
        <dbReference type="ARBA" id="ARBA00023136"/>
    </source>
</evidence>
<evidence type="ECO:0000256" key="3">
    <source>
        <dbReference type="ARBA" id="ARBA00022692"/>
    </source>
</evidence>
<keyword evidence="10" id="KW-1015">Disulfide bond</keyword>
<dbReference type="InterPro" id="IPR050450">
    <property type="entry name" value="COX15/CtaA_HemeA_synthase"/>
</dbReference>
<organism evidence="13 14">
    <name type="scientific">Dokdonia pacifica</name>
    <dbReference type="NCBI Taxonomy" id="1627892"/>
    <lineage>
        <taxon>Bacteria</taxon>
        <taxon>Pseudomonadati</taxon>
        <taxon>Bacteroidota</taxon>
        <taxon>Flavobacteriia</taxon>
        <taxon>Flavobacteriales</taxon>
        <taxon>Flavobacteriaceae</taxon>
        <taxon>Dokdonia</taxon>
    </lineage>
</organism>
<dbReference type="PANTHER" id="PTHR35457:SF1">
    <property type="entry name" value="HEME A SYNTHASE"/>
    <property type="match status" value="1"/>
</dbReference>
<dbReference type="GO" id="GO:0016020">
    <property type="term" value="C:membrane"/>
    <property type="evidence" value="ECO:0007669"/>
    <property type="project" value="UniProtKB-SubCell"/>
</dbReference>
<evidence type="ECO:0000256" key="11">
    <source>
        <dbReference type="ARBA" id="ARBA00023444"/>
    </source>
</evidence>
<evidence type="ECO:0000256" key="6">
    <source>
        <dbReference type="ARBA" id="ARBA00023002"/>
    </source>
</evidence>
<feature type="transmembrane region" description="Helical" evidence="12">
    <location>
        <begin position="333"/>
        <end position="353"/>
    </location>
</feature>
<reference evidence="13 14" key="1">
    <citation type="submission" date="2017-06" db="EMBL/GenBank/DDBJ databases">
        <authorList>
            <person name="Kim H.J."/>
            <person name="Triplett B.A."/>
        </authorList>
    </citation>
    <scope>NUCLEOTIDE SEQUENCE [LARGE SCALE GENOMIC DNA]</scope>
    <source>
        <strain evidence="13 14">DSM 25597</strain>
    </source>
</reference>
<evidence type="ECO:0000256" key="1">
    <source>
        <dbReference type="ARBA" id="ARBA00004141"/>
    </source>
</evidence>
<keyword evidence="8" id="KW-0350">Heme biosynthesis</keyword>
<dbReference type="PANTHER" id="PTHR35457">
    <property type="entry name" value="HEME A SYNTHASE"/>
    <property type="match status" value="1"/>
</dbReference>
<evidence type="ECO:0000256" key="5">
    <source>
        <dbReference type="ARBA" id="ARBA00022989"/>
    </source>
</evidence>
<dbReference type="Proteomes" id="UP000198379">
    <property type="component" value="Unassembled WGS sequence"/>
</dbReference>
<dbReference type="AlphaFoldDB" id="A0A238ZQD7"/>
<evidence type="ECO:0000256" key="12">
    <source>
        <dbReference type="SAM" id="Phobius"/>
    </source>
</evidence>
<evidence type="ECO:0000256" key="8">
    <source>
        <dbReference type="ARBA" id="ARBA00023133"/>
    </source>
</evidence>
<feature type="transmembrane region" description="Helical" evidence="12">
    <location>
        <begin position="306"/>
        <end position="327"/>
    </location>
</feature>
<protein>
    <submittedName>
        <fullName evidence="13">Cytochrome c oxidase assembly protein subunit 15</fullName>
    </submittedName>
</protein>
<keyword evidence="4" id="KW-0479">Metal-binding</keyword>
<keyword evidence="2" id="KW-1003">Cell membrane</keyword>
<gene>
    <name evidence="13" type="ORF">SAMN06265376_103431</name>
</gene>
<evidence type="ECO:0000313" key="14">
    <source>
        <dbReference type="Proteomes" id="UP000198379"/>
    </source>
</evidence>
<keyword evidence="6" id="KW-0560">Oxidoreductase</keyword>
<evidence type="ECO:0000256" key="7">
    <source>
        <dbReference type="ARBA" id="ARBA00023004"/>
    </source>
</evidence>
<keyword evidence="5 12" id="KW-1133">Transmembrane helix</keyword>
<accession>A0A238ZQD7</accession>
<feature type="transmembrane region" description="Helical" evidence="12">
    <location>
        <begin position="138"/>
        <end position="156"/>
    </location>
</feature>
<evidence type="ECO:0000313" key="13">
    <source>
        <dbReference type="EMBL" id="SNR85550.1"/>
    </source>
</evidence>
<dbReference type="OrthoDB" id="1447144at2"/>
<feature type="transmembrane region" description="Helical" evidence="12">
    <location>
        <begin position="7"/>
        <end position="27"/>
    </location>
</feature>
<dbReference type="GO" id="GO:0006784">
    <property type="term" value="P:heme A biosynthetic process"/>
    <property type="evidence" value="ECO:0007669"/>
    <property type="project" value="InterPro"/>
</dbReference>
<dbReference type="GO" id="GO:0046872">
    <property type="term" value="F:metal ion binding"/>
    <property type="evidence" value="ECO:0007669"/>
    <property type="project" value="UniProtKB-KW"/>
</dbReference>
<feature type="transmembrane region" description="Helical" evidence="12">
    <location>
        <begin position="273"/>
        <end position="294"/>
    </location>
</feature>
<dbReference type="GO" id="GO:0016491">
    <property type="term" value="F:oxidoreductase activity"/>
    <property type="evidence" value="ECO:0007669"/>
    <property type="project" value="UniProtKB-KW"/>
</dbReference>
<dbReference type="EMBL" id="FZNY01000003">
    <property type="protein sequence ID" value="SNR85550.1"/>
    <property type="molecule type" value="Genomic_DNA"/>
</dbReference>
<keyword evidence="7" id="KW-0408">Iron</keyword>
<evidence type="ECO:0000256" key="10">
    <source>
        <dbReference type="ARBA" id="ARBA00023157"/>
    </source>
</evidence>
<feature type="transmembrane region" description="Helical" evidence="12">
    <location>
        <begin position="168"/>
        <end position="188"/>
    </location>
</feature>
<evidence type="ECO:0000256" key="2">
    <source>
        <dbReference type="ARBA" id="ARBA00022475"/>
    </source>
</evidence>
<evidence type="ECO:0000256" key="4">
    <source>
        <dbReference type="ARBA" id="ARBA00022723"/>
    </source>
</evidence>
<proteinExistence type="predicted"/>
<sequence length="365" mass="42451">MYRTTLKISIIFLYLIIIAGAVVRMTGSGMGCPDWPKCFGYYIPPTEETQLQWEANRAYKEGQIIIVNESLRIAPSDFISGDTYIENNWSTYDKHDYAAFNVWHTWIEYINRQVTVLAGIPILLMILFSFWYWKERVWLIFGSFFVLPLMGFEAWLGKQVVDSNLLPVKITIHMIVALLIVALLLYLWHKSQEKERSISTLSRNRTPEIHDHRESEALKLKKYDPLFKNLVLLAGVLTLVQVAFGTQVRQYVDEQVIALGYEAKGQWLNPPTVMFYVHRSFSILVTLLNVYLFWRNRKYLLGHAHLLVWVLILIALEVITGIAMYYIDFPFGTQPLHLVVASLLFGIQFYIFLESLKRKEEVIVG</sequence>
<comment type="pathway">
    <text evidence="11">Porphyrin-containing compound metabolism.</text>
</comment>
<dbReference type="Pfam" id="PF02628">
    <property type="entry name" value="COX15-CtaA"/>
    <property type="match status" value="2"/>
</dbReference>
<comment type="subcellular location">
    <subcellularLocation>
        <location evidence="1">Membrane</location>
        <topology evidence="1">Multi-pass membrane protein</topology>
    </subcellularLocation>
</comment>
<dbReference type="RefSeq" id="WP_089371737.1">
    <property type="nucleotide sequence ID" value="NZ_BMEP01000001.1"/>
</dbReference>
<feature type="transmembrane region" description="Helical" evidence="12">
    <location>
        <begin position="226"/>
        <end position="244"/>
    </location>
</feature>
<keyword evidence="3 12" id="KW-0812">Transmembrane</keyword>
<dbReference type="InterPro" id="IPR003780">
    <property type="entry name" value="COX15/CtaA_fam"/>
</dbReference>
<keyword evidence="14" id="KW-1185">Reference proteome</keyword>
<name>A0A238ZQD7_9FLAO</name>
<feature type="transmembrane region" description="Helical" evidence="12">
    <location>
        <begin position="114"/>
        <end position="133"/>
    </location>
</feature>